<gene>
    <name evidence="8" type="primary">LOC101496012</name>
</gene>
<dbReference type="Proteomes" id="UP000087171">
    <property type="component" value="Chromosome Ca6"/>
</dbReference>
<dbReference type="eggNOG" id="ENOG502S5ZH">
    <property type="taxonomic scope" value="Eukaryota"/>
</dbReference>
<name>A0A1S2YIA0_CICAR</name>
<feature type="region of interest" description="Disordered" evidence="5">
    <location>
        <begin position="1"/>
        <end position="66"/>
    </location>
</feature>
<dbReference type="Pfam" id="PF02234">
    <property type="entry name" value="CDI"/>
    <property type="match status" value="1"/>
</dbReference>
<dbReference type="GO" id="GO:0004861">
    <property type="term" value="F:cyclin-dependent protein serine/threonine kinase inhibitor activity"/>
    <property type="evidence" value="ECO:0007669"/>
    <property type="project" value="InterPro"/>
</dbReference>
<keyword evidence="4" id="KW-0131">Cell cycle</keyword>
<dbReference type="Gene3D" id="4.10.365.10">
    <property type="entry name" value="p27"/>
    <property type="match status" value="1"/>
</dbReference>
<keyword evidence="3 8" id="KW-0649">Protein kinase inhibitor</keyword>
<proteinExistence type="inferred from homology"/>
<feature type="compositionally biased region" description="Polar residues" evidence="5">
    <location>
        <begin position="31"/>
        <end position="66"/>
    </location>
</feature>
<dbReference type="STRING" id="3827.A0A1S2YIA0"/>
<evidence type="ECO:0000256" key="3">
    <source>
        <dbReference type="ARBA" id="ARBA00023013"/>
    </source>
</evidence>
<evidence type="ECO:0000313" key="7">
    <source>
        <dbReference type="Proteomes" id="UP000087171"/>
    </source>
</evidence>
<keyword evidence="7" id="KW-1185">Reference proteome</keyword>
<dbReference type="AlphaFoldDB" id="A0A1S2YIA0"/>
<feature type="compositionally biased region" description="Polar residues" evidence="5">
    <location>
        <begin position="7"/>
        <end position="24"/>
    </location>
</feature>
<dbReference type="GO" id="GO:0051726">
    <property type="term" value="P:regulation of cell cycle"/>
    <property type="evidence" value="ECO:0007669"/>
    <property type="project" value="InterPro"/>
</dbReference>
<dbReference type="InterPro" id="IPR003175">
    <property type="entry name" value="CDI_dom"/>
</dbReference>
<dbReference type="GeneID" id="101496012"/>
<comment type="similarity">
    <text evidence="2">Belongs to the CDI family. ICK/KRP subfamily.</text>
</comment>
<dbReference type="GO" id="GO:0005654">
    <property type="term" value="C:nucleoplasm"/>
    <property type="evidence" value="ECO:0007669"/>
    <property type="project" value="UniProtKB-SubCell"/>
</dbReference>
<reference evidence="8" key="2">
    <citation type="submission" date="2025-08" db="UniProtKB">
        <authorList>
            <consortium name="RefSeq"/>
        </authorList>
    </citation>
    <scope>IDENTIFICATION</scope>
    <source>
        <tissue evidence="8">Etiolated seedlings</tissue>
    </source>
</reference>
<evidence type="ECO:0000259" key="6">
    <source>
        <dbReference type="Pfam" id="PF02234"/>
    </source>
</evidence>
<sequence length="197" mass="22195">MADCKRSASTIVAMNDASPNGTSISKKRKTTASLSPPASQFRSSEMQLQLLNSNHSLPQSPDKTISPVTSVNSAVMEASDEIRLDWTPLSRFRSRKFAVTTDVVKELETSPLDSELQTKGSETVDSTKRNLKSFSLLNNGDSKPRVLFTGNRPTEEETDEFFAKAEREEQKRFAEKYNFDIVRGMPLEGRYEWVRLH</sequence>
<evidence type="ECO:0000256" key="2">
    <source>
        <dbReference type="ARBA" id="ARBA00010274"/>
    </source>
</evidence>
<organism evidence="7 8">
    <name type="scientific">Cicer arietinum</name>
    <name type="common">Chickpea</name>
    <name type="synonym">Garbanzo</name>
    <dbReference type="NCBI Taxonomy" id="3827"/>
    <lineage>
        <taxon>Eukaryota</taxon>
        <taxon>Viridiplantae</taxon>
        <taxon>Streptophyta</taxon>
        <taxon>Embryophyta</taxon>
        <taxon>Tracheophyta</taxon>
        <taxon>Spermatophyta</taxon>
        <taxon>Magnoliopsida</taxon>
        <taxon>eudicotyledons</taxon>
        <taxon>Gunneridae</taxon>
        <taxon>Pentapetalae</taxon>
        <taxon>rosids</taxon>
        <taxon>fabids</taxon>
        <taxon>Fabales</taxon>
        <taxon>Fabaceae</taxon>
        <taxon>Papilionoideae</taxon>
        <taxon>50 kb inversion clade</taxon>
        <taxon>NPAAA clade</taxon>
        <taxon>Hologalegina</taxon>
        <taxon>IRL clade</taxon>
        <taxon>Cicereae</taxon>
        <taxon>Cicer</taxon>
    </lineage>
</organism>
<evidence type="ECO:0000256" key="1">
    <source>
        <dbReference type="ARBA" id="ARBA00004642"/>
    </source>
</evidence>
<feature type="domain" description="Cyclin-dependent kinase inhibitor" evidence="6">
    <location>
        <begin position="153"/>
        <end position="196"/>
    </location>
</feature>
<reference evidence="7" key="1">
    <citation type="journal article" date="2013" name="Nat. Biotechnol.">
        <title>Draft genome sequence of chickpea (Cicer arietinum) provides a resource for trait improvement.</title>
        <authorList>
            <person name="Varshney R.K."/>
            <person name="Song C."/>
            <person name="Saxena R.K."/>
            <person name="Azam S."/>
            <person name="Yu S."/>
            <person name="Sharpe A.G."/>
            <person name="Cannon S."/>
            <person name="Baek J."/>
            <person name="Rosen B.D."/>
            <person name="Tar'an B."/>
            <person name="Millan T."/>
            <person name="Zhang X."/>
            <person name="Ramsay L.D."/>
            <person name="Iwata A."/>
            <person name="Wang Y."/>
            <person name="Nelson W."/>
            <person name="Farmer A.D."/>
            <person name="Gaur P.M."/>
            <person name="Soderlund C."/>
            <person name="Penmetsa R.V."/>
            <person name="Xu C."/>
            <person name="Bharti A.K."/>
            <person name="He W."/>
            <person name="Winter P."/>
            <person name="Zhao S."/>
            <person name="Hane J.K."/>
            <person name="Carrasquilla-Garcia N."/>
            <person name="Condie J.A."/>
            <person name="Upadhyaya H.D."/>
            <person name="Luo M.C."/>
            <person name="Thudi M."/>
            <person name="Gowda C.L."/>
            <person name="Singh N.P."/>
            <person name="Lichtenzveig J."/>
            <person name="Gali K.K."/>
            <person name="Rubio J."/>
            <person name="Nadarajan N."/>
            <person name="Dolezel J."/>
            <person name="Bansal K.C."/>
            <person name="Xu X."/>
            <person name="Edwards D."/>
            <person name="Zhang G."/>
            <person name="Kahl G."/>
            <person name="Gil J."/>
            <person name="Singh K.B."/>
            <person name="Datta S.K."/>
            <person name="Jackson S.A."/>
            <person name="Wang J."/>
            <person name="Cook D.R."/>
        </authorList>
    </citation>
    <scope>NUCLEOTIDE SEQUENCE [LARGE SCALE GENOMIC DNA]</scope>
    <source>
        <strain evidence="7">cv. CDC Frontier</strain>
    </source>
</reference>
<evidence type="ECO:0000256" key="4">
    <source>
        <dbReference type="ARBA" id="ARBA00023306"/>
    </source>
</evidence>
<dbReference type="PaxDb" id="3827-XP_004505202.1"/>
<evidence type="ECO:0000256" key="5">
    <source>
        <dbReference type="SAM" id="MobiDB-lite"/>
    </source>
</evidence>
<evidence type="ECO:0000313" key="8">
    <source>
        <dbReference type="RefSeq" id="XP_004505202.1"/>
    </source>
</evidence>
<protein>
    <submittedName>
        <fullName evidence="8">Cyclin-dependent kinase inhibitor 4</fullName>
    </submittedName>
</protein>
<comment type="subcellular location">
    <subcellularLocation>
        <location evidence="1">Nucleus</location>
        <location evidence="1">Nucleoplasm</location>
    </subcellularLocation>
</comment>
<dbReference type="OrthoDB" id="9940972at2759"/>
<dbReference type="InterPro" id="IPR044275">
    <property type="entry name" value="KRP"/>
</dbReference>
<accession>A0A1S2YIA0</accession>
<dbReference type="KEGG" id="cam:101496012"/>
<dbReference type="InterPro" id="IPR044898">
    <property type="entry name" value="CDI_dom_sf"/>
</dbReference>
<dbReference type="RefSeq" id="XP_004505202.1">
    <property type="nucleotide sequence ID" value="XM_004505145.3"/>
</dbReference>
<dbReference type="PANTHER" id="PTHR46776">
    <property type="entry name" value="CYCLIN-DEPENDENT KINASE INHIBITOR 4-RELATED"/>
    <property type="match status" value="1"/>
</dbReference>